<proteinExistence type="predicted"/>
<gene>
    <name evidence="1" type="ORF">CPELLU_LOCUS10376</name>
</gene>
<reference evidence="1" key="1">
    <citation type="submission" date="2021-06" db="EMBL/GenBank/DDBJ databases">
        <authorList>
            <person name="Kallberg Y."/>
            <person name="Tangrot J."/>
            <person name="Rosling A."/>
        </authorList>
    </citation>
    <scope>NUCLEOTIDE SEQUENCE</scope>
    <source>
        <strain evidence="1">FL966</strain>
    </source>
</reference>
<dbReference type="EMBL" id="CAJVQA010008531">
    <property type="protein sequence ID" value="CAG8673092.1"/>
    <property type="molecule type" value="Genomic_DNA"/>
</dbReference>
<keyword evidence="2" id="KW-1185">Reference proteome</keyword>
<dbReference type="AlphaFoldDB" id="A0A9N9EFQ2"/>
<accession>A0A9N9EFQ2</accession>
<evidence type="ECO:0000313" key="1">
    <source>
        <dbReference type="EMBL" id="CAG8673092.1"/>
    </source>
</evidence>
<comment type="caution">
    <text evidence="1">The sequence shown here is derived from an EMBL/GenBank/DDBJ whole genome shotgun (WGS) entry which is preliminary data.</text>
</comment>
<name>A0A9N9EFQ2_9GLOM</name>
<organism evidence="1 2">
    <name type="scientific">Cetraspora pellucida</name>
    <dbReference type="NCBI Taxonomy" id="1433469"/>
    <lineage>
        <taxon>Eukaryota</taxon>
        <taxon>Fungi</taxon>
        <taxon>Fungi incertae sedis</taxon>
        <taxon>Mucoromycota</taxon>
        <taxon>Glomeromycotina</taxon>
        <taxon>Glomeromycetes</taxon>
        <taxon>Diversisporales</taxon>
        <taxon>Gigasporaceae</taxon>
        <taxon>Cetraspora</taxon>
    </lineage>
</organism>
<dbReference type="Proteomes" id="UP000789759">
    <property type="component" value="Unassembled WGS sequence"/>
</dbReference>
<evidence type="ECO:0000313" key="2">
    <source>
        <dbReference type="Proteomes" id="UP000789759"/>
    </source>
</evidence>
<sequence length="50" mass="5728">MFYLKKVEIHMHTCAYINTPKKIALKVNANARGFELNPTLQLTVPNKEVV</sequence>
<protein>
    <submittedName>
        <fullName evidence="1">22887_t:CDS:1</fullName>
    </submittedName>
</protein>